<sequence length="418" mass="44507">MATNSLIRGKSNVDGPIDNDPPPDGGIRAWTVVAMCHVVGFNTWGFLSSFGVLQSFYVAHLGQPPSEISWIGSVQGFMLFFFSAFSGRLSDAGYFHQTLFVGTALLILGVFSASVATNYWQLLLSQGVCVGIGGGLIFIPALSLVATYFIKRRSLALSICACGNSVGGLFYAAILQNVLPKLGIGWALRIIGLVFVATLIPANFFLKPRRIKRSKGPIVEWSAFKEPPYAFFAGGMFLWMLGMWVPVFYLGSFAKDRISIDTKNAATLLLIINGVGVAGRVVPALLAPTIGPMNLLIPLTFISGLILLCWAGVNSYAGLVAFDVFYGILIGAAQGMLPPSLGSLTSDLSKMGVRMGMIFSLLGFAILIGNPLAGALITTDHGKYLSAQMFAGTSMIAGVALLVAARIARVGWKLFVLI</sequence>
<proteinExistence type="inferred from homology"/>
<feature type="transmembrane region" description="Helical" evidence="3">
    <location>
        <begin position="319"/>
        <end position="337"/>
    </location>
</feature>
<keyword evidence="3" id="KW-1133">Transmembrane helix</keyword>
<dbReference type="PANTHER" id="PTHR11360:SF130">
    <property type="entry name" value="MAJOR FACILITATOR SUPERFAMILY (MFS) PROFILE DOMAIN-CONTAINING PROTEIN-RELATED"/>
    <property type="match status" value="1"/>
</dbReference>
<feature type="transmembrane region" description="Helical" evidence="3">
    <location>
        <begin position="389"/>
        <end position="408"/>
    </location>
</feature>
<evidence type="ECO:0000256" key="3">
    <source>
        <dbReference type="SAM" id="Phobius"/>
    </source>
</evidence>
<dbReference type="GO" id="GO:0022857">
    <property type="term" value="F:transmembrane transporter activity"/>
    <property type="evidence" value="ECO:0007669"/>
    <property type="project" value="InterPro"/>
</dbReference>
<feature type="transmembrane region" description="Helical" evidence="3">
    <location>
        <begin position="99"/>
        <end position="117"/>
    </location>
</feature>
<reference evidence="4" key="1">
    <citation type="submission" date="2019-07" db="EMBL/GenBank/DDBJ databases">
        <title>Hyphodiscus hymeniophilus genome sequencing and assembly.</title>
        <authorList>
            <person name="Kramer G."/>
            <person name="Nodwell J."/>
        </authorList>
    </citation>
    <scope>NUCLEOTIDE SEQUENCE</scope>
    <source>
        <strain evidence="4">ATCC 34498</strain>
    </source>
</reference>
<feature type="transmembrane region" description="Helical" evidence="3">
    <location>
        <begin position="186"/>
        <end position="206"/>
    </location>
</feature>
<dbReference type="OrthoDB" id="6499973at2759"/>
<dbReference type="InterPro" id="IPR036259">
    <property type="entry name" value="MFS_trans_sf"/>
</dbReference>
<dbReference type="InterPro" id="IPR050327">
    <property type="entry name" value="Proton-linked_MCT"/>
</dbReference>
<dbReference type="GO" id="GO:0016020">
    <property type="term" value="C:membrane"/>
    <property type="evidence" value="ECO:0007669"/>
    <property type="project" value="UniProtKB-SubCell"/>
</dbReference>
<evidence type="ECO:0000313" key="4">
    <source>
        <dbReference type="EMBL" id="KAG0648409.1"/>
    </source>
</evidence>
<organism evidence="4 5">
    <name type="scientific">Hyphodiscus hymeniophilus</name>
    <dbReference type="NCBI Taxonomy" id="353542"/>
    <lineage>
        <taxon>Eukaryota</taxon>
        <taxon>Fungi</taxon>
        <taxon>Dikarya</taxon>
        <taxon>Ascomycota</taxon>
        <taxon>Pezizomycotina</taxon>
        <taxon>Leotiomycetes</taxon>
        <taxon>Helotiales</taxon>
        <taxon>Hyphodiscaceae</taxon>
        <taxon>Hyphodiscus</taxon>
    </lineage>
</organism>
<evidence type="ECO:0000256" key="1">
    <source>
        <dbReference type="ARBA" id="ARBA00004141"/>
    </source>
</evidence>
<dbReference type="Pfam" id="PF07690">
    <property type="entry name" value="MFS_1"/>
    <property type="match status" value="1"/>
</dbReference>
<keyword evidence="3" id="KW-0472">Membrane</keyword>
<keyword evidence="5" id="KW-1185">Reference proteome</keyword>
<comment type="similarity">
    <text evidence="2">Belongs to the major facilitator superfamily. Monocarboxylate porter (TC 2.A.1.13) family.</text>
</comment>
<feature type="transmembrane region" description="Helical" evidence="3">
    <location>
        <begin position="265"/>
        <end position="286"/>
    </location>
</feature>
<comment type="subcellular location">
    <subcellularLocation>
        <location evidence="1">Membrane</location>
        <topology evidence="1">Multi-pass membrane protein</topology>
    </subcellularLocation>
</comment>
<accession>A0A9P6VIP2</accession>
<feature type="transmembrane region" description="Helical" evidence="3">
    <location>
        <begin position="227"/>
        <end position="245"/>
    </location>
</feature>
<feature type="transmembrane region" description="Helical" evidence="3">
    <location>
        <begin position="293"/>
        <end position="313"/>
    </location>
</feature>
<comment type="caution">
    <text evidence="4">The sequence shown here is derived from an EMBL/GenBank/DDBJ whole genome shotgun (WGS) entry which is preliminary data.</text>
</comment>
<name>A0A9P6VIP2_9HELO</name>
<protein>
    <submittedName>
        <fullName evidence="4">Aspyridones efflux apdF</fullName>
    </submittedName>
</protein>
<dbReference type="Proteomes" id="UP000785200">
    <property type="component" value="Unassembled WGS sequence"/>
</dbReference>
<feature type="transmembrane region" description="Helical" evidence="3">
    <location>
        <begin position="123"/>
        <end position="148"/>
    </location>
</feature>
<feature type="transmembrane region" description="Helical" evidence="3">
    <location>
        <begin position="358"/>
        <end position="377"/>
    </location>
</feature>
<feature type="transmembrane region" description="Helical" evidence="3">
    <location>
        <begin position="155"/>
        <end position="174"/>
    </location>
</feature>
<feature type="transmembrane region" description="Helical" evidence="3">
    <location>
        <begin position="32"/>
        <end position="56"/>
    </location>
</feature>
<dbReference type="SUPFAM" id="SSF103473">
    <property type="entry name" value="MFS general substrate transporter"/>
    <property type="match status" value="1"/>
</dbReference>
<feature type="transmembrane region" description="Helical" evidence="3">
    <location>
        <begin position="68"/>
        <end position="87"/>
    </location>
</feature>
<dbReference type="InterPro" id="IPR011701">
    <property type="entry name" value="MFS"/>
</dbReference>
<evidence type="ECO:0000256" key="2">
    <source>
        <dbReference type="ARBA" id="ARBA00006727"/>
    </source>
</evidence>
<dbReference type="Gene3D" id="1.20.1250.20">
    <property type="entry name" value="MFS general substrate transporter like domains"/>
    <property type="match status" value="2"/>
</dbReference>
<keyword evidence="3" id="KW-0812">Transmembrane</keyword>
<evidence type="ECO:0000313" key="5">
    <source>
        <dbReference type="Proteomes" id="UP000785200"/>
    </source>
</evidence>
<dbReference type="PANTHER" id="PTHR11360">
    <property type="entry name" value="MONOCARBOXYLATE TRANSPORTER"/>
    <property type="match status" value="1"/>
</dbReference>
<gene>
    <name evidence="4" type="ORF">D0Z07_5329</name>
</gene>
<dbReference type="AlphaFoldDB" id="A0A9P6VIP2"/>
<dbReference type="EMBL" id="VNKQ01000010">
    <property type="protein sequence ID" value="KAG0648409.1"/>
    <property type="molecule type" value="Genomic_DNA"/>
</dbReference>